<comment type="caution">
    <text evidence="3">The sequence shown here is derived from an EMBL/GenBank/DDBJ whole genome shotgun (WGS) entry which is preliminary data.</text>
</comment>
<dbReference type="EMBL" id="BORB01000037">
    <property type="protein sequence ID" value="GIN59160.1"/>
    <property type="molecule type" value="Genomic_DNA"/>
</dbReference>
<keyword evidence="1" id="KW-0238">DNA-binding</keyword>
<sequence>MLDQSKHDVFQAISDPTRRSVLKLLTEKEMSITEIAEHFPISRTAVNKHLHILSNSGLVRSQRIGRETRYTLNPEPLKEIQNWLAFFEHYWDEKLATLKKIVEESNV</sequence>
<dbReference type="InterPro" id="IPR036388">
    <property type="entry name" value="WH-like_DNA-bd_sf"/>
</dbReference>
<dbReference type="Proteomes" id="UP000679950">
    <property type="component" value="Unassembled WGS sequence"/>
</dbReference>
<dbReference type="InterPro" id="IPR011991">
    <property type="entry name" value="ArsR-like_HTH"/>
</dbReference>
<evidence type="ECO:0000259" key="2">
    <source>
        <dbReference type="PROSITE" id="PS50987"/>
    </source>
</evidence>
<dbReference type="Gene3D" id="1.10.10.10">
    <property type="entry name" value="Winged helix-like DNA-binding domain superfamily/Winged helix DNA-binding domain"/>
    <property type="match status" value="1"/>
</dbReference>
<dbReference type="Pfam" id="PF01022">
    <property type="entry name" value="HTH_5"/>
    <property type="match status" value="1"/>
</dbReference>
<dbReference type="InterPro" id="IPR001845">
    <property type="entry name" value="HTH_ArsR_DNA-bd_dom"/>
</dbReference>
<dbReference type="NCBIfam" id="NF033788">
    <property type="entry name" value="HTH_metalloreg"/>
    <property type="match status" value="1"/>
</dbReference>
<dbReference type="SMART" id="SM00418">
    <property type="entry name" value="HTH_ARSR"/>
    <property type="match status" value="1"/>
</dbReference>
<organism evidence="3 4">
    <name type="scientific">Lederbergia ruris</name>
    <dbReference type="NCBI Taxonomy" id="217495"/>
    <lineage>
        <taxon>Bacteria</taxon>
        <taxon>Bacillati</taxon>
        <taxon>Bacillota</taxon>
        <taxon>Bacilli</taxon>
        <taxon>Bacillales</taxon>
        <taxon>Bacillaceae</taxon>
        <taxon>Lederbergia</taxon>
    </lineage>
</organism>
<dbReference type="RefSeq" id="WP_212967091.1">
    <property type="nucleotide sequence ID" value="NZ_BORB01000037.1"/>
</dbReference>
<reference evidence="3 4" key="1">
    <citation type="submission" date="2021-03" db="EMBL/GenBank/DDBJ databases">
        <title>Antimicrobial resistance genes in bacteria isolated from Japanese honey, and their potential for conferring macrolide and lincosamide resistance in the American foulbrood pathogen Paenibacillus larvae.</title>
        <authorList>
            <person name="Okamoto M."/>
            <person name="Kumagai M."/>
            <person name="Kanamori H."/>
            <person name="Takamatsu D."/>
        </authorList>
    </citation>
    <scope>NUCLEOTIDE SEQUENCE [LARGE SCALE GENOMIC DNA]</scope>
    <source>
        <strain evidence="3 4">J8TS2</strain>
    </source>
</reference>
<dbReference type="SUPFAM" id="SSF46785">
    <property type="entry name" value="Winged helix' DNA-binding domain"/>
    <property type="match status" value="1"/>
</dbReference>
<feature type="domain" description="HTH arsR-type" evidence="2">
    <location>
        <begin position="1"/>
        <end position="92"/>
    </location>
</feature>
<name>A0ABQ4KMJ9_9BACI</name>
<keyword evidence="4" id="KW-1185">Reference proteome</keyword>
<dbReference type="PRINTS" id="PR00778">
    <property type="entry name" value="HTHARSR"/>
</dbReference>
<dbReference type="CDD" id="cd00090">
    <property type="entry name" value="HTH_ARSR"/>
    <property type="match status" value="1"/>
</dbReference>
<dbReference type="PROSITE" id="PS50987">
    <property type="entry name" value="HTH_ARSR_2"/>
    <property type="match status" value="1"/>
</dbReference>
<proteinExistence type="predicted"/>
<accession>A0ABQ4KMJ9</accession>
<dbReference type="PANTHER" id="PTHR38600">
    <property type="entry name" value="TRANSCRIPTIONAL REGULATORY PROTEIN"/>
    <property type="match status" value="1"/>
</dbReference>
<gene>
    <name evidence="3" type="ORF">J8TS2_34790</name>
</gene>
<evidence type="ECO:0000313" key="4">
    <source>
        <dbReference type="Proteomes" id="UP000679950"/>
    </source>
</evidence>
<dbReference type="InterPro" id="IPR036390">
    <property type="entry name" value="WH_DNA-bd_sf"/>
</dbReference>
<dbReference type="PANTHER" id="PTHR38600:SF1">
    <property type="entry name" value="TRANSCRIPTIONAL REGULATORY PROTEIN"/>
    <property type="match status" value="1"/>
</dbReference>
<evidence type="ECO:0000256" key="1">
    <source>
        <dbReference type="ARBA" id="ARBA00023125"/>
    </source>
</evidence>
<protein>
    <submittedName>
        <fullName evidence="3">Transcriptional regulator</fullName>
    </submittedName>
</protein>
<evidence type="ECO:0000313" key="3">
    <source>
        <dbReference type="EMBL" id="GIN59160.1"/>
    </source>
</evidence>